<dbReference type="PANTHER" id="PTHR38886:SF1">
    <property type="entry name" value="NACHT-NTPASE AND P-LOOP NTPASES N-TERMINAL DOMAIN-CONTAINING PROTEIN"/>
    <property type="match status" value="1"/>
</dbReference>
<proteinExistence type="predicted"/>
<protein>
    <submittedName>
        <fullName evidence="1">Uncharacterized protein</fullName>
    </submittedName>
</protein>
<name>A0A2P7YCC9_9PEZI</name>
<dbReference type="Proteomes" id="UP000243723">
    <property type="component" value="Unassembled WGS sequence"/>
</dbReference>
<dbReference type="STRING" id="40998.A0A2P7YCC9"/>
<keyword evidence="2" id="KW-1185">Reference proteome</keyword>
<dbReference type="AlphaFoldDB" id="A0A2P7YCC9"/>
<accession>A0A2P7YCC9</accession>
<dbReference type="OrthoDB" id="3045089at2759"/>
<reference evidence="1 2" key="1">
    <citation type="submission" date="2017-05" db="EMBL/GenBank/DDBJ databases">
        <title>Draft genome sequence of Elsinoe australis.</title>
        <authorList>
            <person name="Cheng Q."/>
        </authorList>
    </citation>
    <scope>NUCLEOTIDE SEQUENCE [LARGE SCALE GENOMIC DNA]</scope>
    <source>
        <strain evidence="1 2">NL1</strain>
    </source>
</reference>
<dbReference type="PANTHER" id="PTHR38886">
    <property type="entry name" value="SESA DOMAIN-CONTAINING PROTEIN"/>
    <property type="match status" value="1"/>
</dbReference>
<evidence type="ECO:0000313" key="1">
    <source>
        <dbReference type="EMBL" id="PSK33612.1"/>
    </source>
</evidence>
<gene>
    <name evidence="1" type="ORF">B9Z65_7499</name>
</gene>
<dbReference type="EMBL" id="NHZQ01000448">
    <property type="protein sequence ID" value="PSK33612.1"/>
    <property type="molecule type" value="Genomic_DNA"/>
</dbReference>
<sequence>MPFSFGVGDAIAVSNLTVQITNSLRDAGGAKFEYEGLVRELNCLENVLIHLDRLSCPNGRTSRTVDSLKFTALSCQQPLRQFLDRISKYDDALGVLSRQSTVHTSARKLKWSLGLKEEVGKLQVYLSVQLGTINTLLALHGFETLDLSRHKSDEFQNHVTETLHDLQSHVSNIQGNTLAQRNLVEANNSLLTQLHQYLRGDLMSKWKSMWNMVSTVCVTTQ</sequence>
<evidence type="ECO:0000313" key="2">
    <source>
        <dbReference type="Proteomes" id="UP000243723"/>
    </source>
</evidence>
<comment type="caution">
    <text evidence="1">The sequence shown here is derived from an EMBL/GenBank/DDBJ whole genome shotgun (WGS) entry which is preliminary data.</text>
</comment>
<organism evidence="1 2">
    <name type="scientific">Elsinoe australis</name>
    <dbReference type="NCBI Taxonomy" id="40998"/>
    <lineage>
        <taxon>Eukaryota</taxon>
        <taxon>Fungi</taxon>
        <taxon>Dikarya</taxon>
        <taxon>Ascomycota</taxon>
        <taxon>Pezizomycotina</taxon>
        <taxon>Dothideomycetes</taxon>
        <taxon>Dothideomycetidae</taxon>
        <taxon>Myriangiales</taxon>
        <taxon>Elsinoaceae</taxon>
        <taxon>Elsinoe</taxon>
    </lineage>
</organism>